<dbReference type="Proteomes" id="UP000036520">
    <property type="component" value="Chromosome"/>
</dbReference>
<dbReference type="RefSeq" id="WP_048640894.1">
    <property type="nucleotide sequence ID" value="NZ_CAXBGM010000088.1"/>
</dbReference>
<dbReference type="STRING" id="320787.CA2015_0998"/>
<dbReference type="KEGG" id="camu:CA2015_0998"/>
<sequence length="134" mass="15251">MSFNLKTSLILLLFTFCFSCKTEPIDLANHDWKVKDLTGSPASKEELSKLSLIFKEGQEIGGFAGCNYYRGGATYNQEQIKFSTLYSDKSNCELKELEKRFLTNLESSKQYTYHAGNLILQDVNGNILIEMEKI</sequence>
<dbReference type="OrthoDB" id="880459at2"/>
<dbReference type="EMBL" id="CP012040">
    <property type="protein sequence ID" value="AKP50452.1"/>
    <property type="molecule type" value="Genomic_DNA"/>
</dbReference>
<dbReference type="InterPro" id="IPR005184">
    <property type="entry name" value="DUF306_Meta_HslJ"/>
</dbReference>
<dbReference type="InterPro" id="IPR038670">
    <property type="entry name" value="HslJ-like_sf"/>
</dbReference>
<dbReference type="Pfam" id="PF03724">
    <property type="entry name" value="META"/>
    <property type="match status" value="1"/>
</dbReference>
<evidence type="ECO:0000259" key="1">
    <source>
        <dbReference type="Pfam" id="PF03724"/>
    </source>
</evidence>
<accession>A0A0H4PQD2</accession>
<name>A0A0H4PQD2_9BACT</name>
<protein>
    <submittedName>
        <fullName evidence="2">META domain protein</fullName>
    </submittedName>
</protein>
<dbReference type="PANTHER" id="PTHR35535:SF1">
    <property type="entry name" value="HEAT SHOCK PROTEIN HSLJ"/>
    <property type="match status" value="1"/>
</dbReference>
<dbReference type="PANTHER" id="PTHR35535">
    <property type="entry name" value="HEAT SHOCK PROTEIN HSLJ"/>
    <property type="match status" value="1"/>
</dbReference>
<evidence type="ECO:0000313" key="3">
    <source>
        <dbReference type="Proteomes" id="UP000036520"/>
    </source>
</evidence>
<organism evidence="2 3">
    <name type="scientific">Cyclobacterium amurskyense</name>
    <dbReference type="NCBI Taxonomy" id="320787"/>
    <lineage>
        <taxon>Bacteria</taxon>
        <taxon>Pseudomonadati</taxon>
        <taxon>Bacteroidota</taxon>
        <taxon>Cytophagia</taxon>
        <taxon>Cytophagales</taxon>
        <taxon>Cyclobacteriaceae</taxon>
        <taxon>Cyclobacterium</taxon>
    </lineage>
</organism>
<proteinExistence type="predicted"/>
<gene>
    <name evidence="2" type="ORF">CA2015_0998</name>
</gene>
<dbReference type="InterPro" id="IPR053147">
    <property type="entry name" value="Hsp_HslJ-like"/>
</dbReference>
<keyword evidence="3" id="KW-1185">Reference proteome</keyword>
<dbReference type="Gene3D" id="2.40.128.270">
    <property type="match status" value="1"/>
</dbReference>
<evidence type="ECO:0000313" key="2">
    <source>
        <dbReference type="EMBL" id="AKP50452.1"/>
    </source>
</evidence>
<reference evidence="2 3" key="1">
    <citation type="submission" date="2015-07" db="EMBL/GenBank/DDBJ databases">
        <authorList>
            <person name="Kim K.M."/>
        </authorList>
    </citation>
    <scope>NUCLEOTIDE SEQUENCE [LARGE SCALE GENOMIC DNA]</scope>
    <source>
        <strain evidence="2 3">KCTC 12363</strain>
    </source>
</reference>
<feature type="domain" description="DUF306" evidence="1">
    <location>
        <begin position="26"/>
        <end position="128"/>
    </location>
</feature>
<dbReference type="AlphaFoldDB" id="A0A0H4PQD2"/>